<organism evidence="1">
    <name type="scientific">Picea sitchensis</name>
    <name type="common">Sitka spruce</name>
    <name type="synonym">Pinus sitchensis</name>
    <dbReference type="NCBI Taxonomy" id="3332"/>
    <lineage>
        <taxon>Eukaryota</taxon>
        <taxon>Viridiplantae</taxon>
        <taxon>Streptophyta</taxon>
        <taxon>Embryophyta</taxon>
        <taxon>Tracheophyta</taxon>
        <taxon>Spermatophyta</taxon>
        <taxon>Pinopsida</taxon>
        <taxon>Pinidae</taxon>
        <taxon>Conifers I</taxon>
        <taxon>Pinales</taxon>
        <taxon>Pinaceae</taxon>
        <taxon>Picea</taxon>
    </lineage>
</organism>
<reference evidence="1" key="1">
    <citation type="journal article" date="2008" name="BMC Genomics">
        <title>A conifer genomics resource of 200,000 spruce (Picea spp.) ESTs and 6,464 high-quality, sequence-finished full-length cDNAs for Sitka spruce (Picea sitchensis).</title>
        <authorList>
            <person name="Ralph S.G."/>
            <person name="Chun H.J."/>
            <person name="Kolosova N."/>
            <person name="Cooper D."/>
            <person name="Oddy C."/>
            <person name="Ritland C.E."/>
            <person name="Kirkpatrick R."/>
            <person name="Moore R."/>
            <person name="Barber S."/>
            <person name="Holt R.A."/>
            <person name="Jones S.J."/>
            <person name="Marra M.A."/>
            <person name="Douglas C.J."/>
            <person name="Ritland K."/>
            <person name="Bohlmann J."/>
        </authorList>
    </citation>
    <scope>NUCLEOTIDE SEQUENCE</scope>
    <source>
        <tissue evidence="1">Green portion of the leader tissue</tissue>
    </source>
</reference>
<dbReference type="InterPro" id="IPR012674">
    <property type="entry name" value="Calycin"/>
</dbReference>
<dbReference type="AlphaFoldDB" id="A9NYL2"/>
<dbReference type="EMBL" id="EF086463">
    <property type="protein sequence ID" value="ABK25723.1"/>
    <property type="molecule type" value="mRNA"/>
</dbReference>
<dbReference type="SUPFAM" id="SSF50814">
    <property type="entry name" value="Lipocalins"/>
    <property type="match status" value="1"/>
</dbReference>
<dbReference type="CDD" id="cd00742">
    <property type="entry name" value="FABP"/>
    <property type="match status" value="1"/>
</dbReference>
<name>A9NYL2_PICSI</name>
<evidence type="ECO:0000313" key="1">
    <source>
        <dbReference type="EMBL" id="ABK25723.1"/>
    </source>
</evidence>
<dbReference type="Gene3D" id="2.40.128.20">
    <property type="match status" value="1"/>
</dbReference>
<protein>
    <submittedName>
        <fullName evidence="1">Uncharacterized protein</fullName>
    </submittedName>
</protein>
<sequence>MSFYGKKYKKTRLENSEEFMELLKVPEPTRQMLRNMDTISTFQKNDDGSIQYIVFKAGAEAFNQKITPGVDADFKTPDGSNAKVHFELKGDTLESVITLSNGHKLHLDRIFEGNTMKQIAWKEGLDLKSITYYEVV</sequence>
<accession>A9NYL2</accession>
<proteinExistence type="evidence at transcript level"/>